<protein>
    <submittedName>
        <fullName evidence="8">Sodium-independent sulfate anion transporter-like</fullName>
    </submittedName>
</protein>
<evidence type="ECO:0000256" key="3">
    <source>
        <dbReference type="ARBA" id="ARBA00022989"/>
    </source>
</evidence>
<keyword evidence="4 5" id="KW-0472">Membrane</keyword>
<dbReference type="PROSITE" id="PS50801">
    <property type="entry name" value="STAS"/>
    <property type="match status" value="1"/>
</dbReference>
<organism evidence="7 8">
    <name type="scientific">Polistes dominula</name>
    <name type="common">European paper wasp</name>
    <name type="synonym">Vespa dominula</name>
    <dbReference type="NCBI Taxonomy" id="743375"/>
    <lineage>
        <taxon>Eukaryota</taxon>
        <taxon>Metazoa</taxon>
        <taxon>Ecdysozoa</taxon>
        <taxon>Arthropoda</taxon>
        <taxon>Hexapoda</taxon>
        <taxon>Insecta</taxon>
        <taxon>Pterygota</taxon>
        <taxon>Neoptera</taxon>
        <taxon>Endopterygota</taxon>
        <taxon>Hymenoptera</taxon>
        <taxon>Apocrita</taxon>
        <taxon>Aculeata</taxon>
        <taxon>Vespoidea</taxon>
        <taxon>Vespidae</taxon>
        <taxon>Polistinae</taxon>
        <taxon>Polistini</taxon>
        <taxon>Polistes</taxon>
    </lineage>
</organism>
<dbReference type="Pfam" id="PF01740">
    <property type="entry name" value="STAS"/>
    <property type="match status" value="1"/>
</dbReference>
<evidence type="ECO:0000259" key="6">
    <source>
        <dbReference type="PROSITE" id="PS50801"/>
    </source>
</evidence>
<feature type="transmembrane region" description="Helical" evidence="5">
    <location>
        <begin position="199"/>
        <end position="215"/>
    </location>
</feature>
<dbReference type="InterPro" id="IPR011547">
    <property type="entry name" value="SLC26A/SulP_dom"/>
</dbReference>
<feature type="transmembrane region" description="Helical" evidence="5">
    <location>
        <begin position="365"/>
        <end position="382"/>
    </location>
</feature>
<feature type="transmembrane region" description="Helical" evidence="5">
    <location>
        <begin position="119"/>
        <end position="143"/>
    </location>
</feature>
<evidence type="ECO:0000256" key="2">
    <source>
        <dbReference type="ARBA" id="ARBA00022692"/>
    </source>
</evidence>
<dbReference type="InterPro" id="IPR001902">
    <property type="entry name" value="SLC26A/SulP_fam"/>
</dbReference>
<name>A0ABM1J8P9_POLDO</name>
<accession>A0ABM1J8P9</accession>
<dbReference type="InterPro" id="IPR036513">
    <property type="entry name" value="STAS_dom_sf"/>
</dbReference>
<evidence type="ECO:0000256" key="4">
    <source>
        <dbReference type="ARBA" id="ARBA00023136"/>
    </source>
</evidence>
<feature type="transmembrane region" description="Helical" evidence="5">
    <location>
        <begin position="425"/>
        <end position="454"/>
    </location>
</feature>
<dbReference type="SUPFAM" id="SSF52091">
    <property type="entry name" value="SpoIIaa-like"/>
    <property type="match status" value="1"/>
</dbReference>
<feature type="transmembrane region" description="Helical" evidence="5">
    <location>
        <begin position="328"/>
        <end position="345"/>
    </location>
</feature>
<gene>
    <name evidence="8" type="primary">LOC107072986</name>
</gene>
<evidence type="ECO:0000313" key="8">
    <source>
        <dbReference type="RefSeq" id="XP_015188837.1"/>
    </source>
</evidence>
<feature type="transmembrane region" description="Helical" evidence="5">
    <location>
        <begin position="387"/>
        <end position="405"/>
    </location>
</feature>
<feature type="transmembrane region" description="Helical" evidence="5">
    <location>
        <begin position="287"/>
        <end position="307"/>
    </location>
</feature>
<dbReference type="Proteomes" id="UP000694924">
    <property type="component" value="Unplaced"/>
</dbReference>
<keyword evidence="2 5" id="KW-0812">Transmembrane</keyword>
<comment type="subcellular location">
    <subcellularLocation>
        <location evidence="1">Membrane</location>
        <topology evidence="1">Multi-pass membrane protein</topology>
    </subcellularLocation>
</comment>
<keyword evidence="7" id="KW-1185">Reference proteome</keyword>
<dbReference type="InterPro" id="IPR002645">
    <property type="entry name" value="STAS_dom"/>
</dbReference>
<keyword evidence="3 5" id="KW-1133">Transmembrane helix</keyword>
<feature type="transmembrane region" description="Helical" evidence="5">
    <location>
        <begin position="48"/>
        <end position="69"/>
    </location>
</feature>
<dbReference type="PANTHER" id="PTHR11814">
    <property type="entry name" value="SULFATE TRANSPORTER"/>
    <property type="match status" value="1"/>
</dbReference>
<proteinExistence type="predicted"/>
<evidence type="ECO:0000256" key="5">
    <source>
        <dbReference type="SAM" id="Phobius"/>
    </source>
</evidence>
<reference evidence="8" key="1">
    <citation type="submission" date="2025-08" db="UniProtKB">
        <authorList>
            <consortium name="RefSeq"/>
        </authorList>
    </citation>
    <scope>IDENTIFICATION</scope>
    <source>
        <tissue evidence="8">Whole body</tissue>
    </source>
</reference>
<evidence type="ECO:0000256" key="1">
    <source>
        <dbReference type="ARBA" id="ARBA00004141"/>
    </source>
</evidence>
<dbReference type="Pfam" id="PF00916">
    <property type="entry name" value="Sulfate_transp"/>
    <property type="match status" value="1"/>
</dbReference>
<feature type="transmembrane region" description="Helical" evidence="5">
    <location>
        <begin position="227"/>
        <end position="251"/>
    </location>
</feature>
<dbReference type="GeneID" id="107072986"/>
<dbReference type="RefSeq" id="XP_015188837.1">
    <property type="nucleotide sequence ID" value="XM_015333351.1"/>
</dbReference>
<sequence>MFNRIRGTVSETAIKLTDKNACKGYLKRRLPIFGWLPRYKAPWLLQDALAGFTVGLTAIPQGIAYGIVAGLSPEYGLYAAFMASFVYIIFGSCENITIGPTAIMATMVQPLVLSHGPDMAILLTFLKGCIITLSGLLHLGFLLDFISLPVITGFTSAAAINIASSQFKSLLGIPGRAESFLDSVIQVFSNLNAIRYQDTLLGISTIIVLVIFKNLPGRRNGTWVQKFLWGLTLARNAIVVVAGTIIAYIFYYNGEEIFKLTGSMGQGLPPFQPPPFSTTYQNKTYDFIEMTTIMGSTIISIPIVSTIEHMAIAKAFAKGRSLDATQEMFALGICNILGSFVSSMPVTGSFTRTAVNHASGVRTPFGGLFTGCLVLLAAGFLTGTFRFIPKATLAGVILCAMYYMLDFDTYLLLWRARKIDFCVMVLTLLPCIFLGLELGIAIGIVLNLMTLLYFSARPSVETKLEQNDQNRVMIHIIPEEALAFPAAEHLRSNVMKLTEESCCNVVLDFKNLKRIDVTVAKNIKLLANDLSLRGQELIYVNCCKNVENILRTVAPELQTEFREVAIANI</sequence>
<feature type="domain" description="STAS" evidence="6">
    <location>
        <begin position="482"/>
        <end position="551"/>
    </location>
</feature>
<feature type="transmembrane region" description="Helical" evidence="5">
    <location>
        <begin position="75"/>
        <end position="98"/>
    </location>
</feature>
<dbReference type="CDD" id="cd07042">
    <property type="entry name" value="STAS_SulP_like_sulfate_transporter"/>
    <property type="match status" value="1"/>
</dbReference>
<dbReference type="Gene3D" id="3.30.750.24">
    <property type="entry name" value="STAS domain"/>
    <property type="match status" value="1"/>
</dbReference>
<evidence type="ECO:0000313" key="7">
    <source>
        <dbReference type="Proteomes" id="UP000694924"/>
    </source>
</evidence>